<name>A6G3G1_9BACT</name>
<organism evidence="2 3">
    <name type="scientific">Plesiocystis pacifica SIR-1</name>
    <dbReference type="NCBI Taxonomy" id="391625"/>
    <lineage>
        <taxon>Bacteria</taxon>
        <taxon>Pseudomonadati</taxon>
        <taxon>Myxococcota</taxon>
        <taxon>Polyangia</taxon>
        <taxon>Nannocystales</taxon>
        <taxon>Nannocystaceae</taxon>
        <taxon>Plesiocystis</taxon>
    </lineage>
</organism>
<protein>
    <submittedName>
        <fullName evidence="2">Uncharacterized protein</fullName>
    </submittedName>
</protein>
<keyword evidence="3" id="KW-1185">Reference proteome</keyword>
<keyword evidence="1" id="KW-1133">Transmembrane helix</keyword>
<accession>A6G3G1</accession>
<proteinExistence type="predicted"/>
<feature type="transmembrane region" description="Helical" evidence="1">
    <location>
        <begin position="15"/>
        <end position="35"/>
    </location>
</feature>
<dbReference type="Proteomes" id="UP000005801">
    <property type="component" value="Unassembled WGS sequence"/>
</dbReference>
<dbReference type="AlphaFoldDB" id="A6G3G1"/>
<evidence type="ECO:0000313" key="2">
    <source>
        <dbReference type="EMBL" id="EDM79568.1"/>
    </source>
</evidence>
<dbReference type="RefSeq" id="WP_006971260.1">
    <property type="nucleotide sequence ID" value="NZ_ABCS01000018.1"/>
</dbReference>
<dbReference type="STRING" id="391625.PPSIR1_21109"/>
<keyword evidence="1" id="KW-0472">Membrane</keyword>
<evidence type="ECO:0000256" key="1">
    <source>
        <dbReference type="SAM" id="Phobius"/>
    </source>
</evidence>
<comment type="caution">
    <text evidence="2">The sequence shown here is derived from an EMBL/GenBank/DDBJ whole genome shotgun (WGS) entry which is preliminary data.</text>
</comment>
<evidence type="ECO:0000313" key="3">
    <source>
        <dbReference type="Proteomes" id="UP000005801"/>
    </source>
</evidence>
<keyword evidence="1" id="KW-0812">Transmembrane</keyword>
<dbReference type="EMBL" id="ABCS01000018">
    <property type="protein sequence ID" value="EDM79568.1"/>
    <property type="molecule type" value="Genomic_DNA"/>
</dbReference>
<gene>
    <name evidence="2" type="ORF">PPSIR1_21109</name>
</gene>
<sequence>MSSLRTQLEPTVPRWVWWTLGAVAVGGLAGTALLVSQAPPYRRYLARTGAPPELEALAAIQRYTESRGNAKAGLGRPELFPSWAEPRNARREVQVHESDAAAIAYDRNESAYLESPFPRRMWIFGSGGPYGMIPANALAPWRGTDALRRGKVTPYDVFHPWRSTVFFVDYVFRLVNRREFRELPPQHRTILALKRGLASPKLVADANEDNPRSRTSRRNATEAALALGLSEDLLYTKVPLAWPDYLGAAELVP</sequence>
<reference evidence="2 3" key="1">
    <citation type="submission" date="2007-06" db="EMBL/GenBank/DDBJ databases">
        <authorList>
            <person name="Shimkets L."/>
            <person name="Ferriera S."/>
            <person name="Johnson J."/>
            <person name="Kravitz S."/>
            <person name="Beeson K."/>
            <person name="Sutton G."/>
            <person name="Rogers Y.-H."/>
            <person name="Friedman R."/>
            <person name="Frazier M."/>
            <person name="Venter J.C."/>
        </authorList>
    </citation>
    <scope>NUCLEOTIDE SEQUENCE [LARGE SCALE GENOMIC DNA]</scope>
    <source>
        <strain evidence="2 3">SIR-1</strain>
    </source>
</reference>